<dbReference type="PANTHER" id="PTHR22988:SF34">
    <property type="entry name" value="SERINE_THREONINE-PROTEIN KINASE MRCK BETA"/>
    <property type="match status" value="1"/>
</dbReference>
<evidence type="ECO:0000313" key="3">
    <source>
        <dbReference type="Ensembl" id="ENSSLDP00000012268.1"/>
    </source>
</evidence>
<dbReference type="GO" id="GO:0005856">
    <property type="term" value="C:cytoskeleton"/>
    <property type="evidence" value="ECO:0007669"/>
    <property type="project" value="TreeGrafter"/>
</dbReference>
<accession>A0A3B4XJV6</accession>
<sequence>MSAQVRLKRLEELLLEQKAAGCLSVETLLDLLLCLYTECSHSPLKREKHITDFLEWGKIPDPKIWSDSSESDSETLQTSGCCV</sequence>
<dbReference type="InterPro" id="IPR050839">
    <property type="entry name" value="Rho-assoc_Ser/Thr_Kinase"/>
</dbReference>
<reference evidence="3" key="1">
    <citation type="submission" date="2025-08" db="UniProtKB">
        <authorList>
            <consortium name="Ensembl"/>
        </authorList>
    </citation>
    <scope>IDENTIFICATION</scope>
</reference>
<protein>
    <submittedName>
        <fullName evidence="3">Uncharacterized protein</fullName>
    </submittedName>
</protein>
<reference evidence="3" key="2">
    <citation type="submission" date="2025-09" db="UniProtKB">
        <authorList>
            <consortium name="Ensembl"/>
        </authorList>
    </citation>
    <scope>IDENTIFICATION</scope>
</reference>
<organism evidence="3 4">
    <name type="scientific">Seriola lalandi dorsalis</name>
    <dbReference type="NCBI Taxonomy" id="1841481"/>
    <lineage>
        <taxon>Eukaryota</taxon>
        <taxon>Metazoa</taxon>
        <taxon>Chordata</taxon>
        <taxon>Craniata</taxon>
        <taxon>Vertebrata</taxon>
        <taxon>Euteleostomi</taxon>
        <taxon>Actinopterygii</taxon>
        <taxon>Neopterygii</taxon>
        <taxon>Teleostei</taxon>
        <taxon>Neoteleostei</taxon>
        <taxon>Acanthomorphata</taxon>
        <taxon>Carangaria</taxon>
        <taxon>Carangiformes</taxon>
        <taxon>Carangidae</taxon>
        <taxon>Seriola</taxon>
    </lineage>
</organism>
<dbReference type="GeneTree" id="ENSGT00940000180177"/>
<keyword evidence="1" id="KW-0723">Serine/threonine-protein kinase</keyword>
<dbReference type="GO" id="GO:0005737">
    <property type="term" value="C:cytoplasm"/>
    <property type="evidence" value="ECO:0007669"/>
    <property type="project" value="TreeGrafter"/>
</dbReference>
<proteinExistence type="predicted"/>
<dbReference type="GO" id="GO:0031032">
    <property type="term" value="P:actomyosin structure organization"/>
    <property type="evidence" value="ECO:0007669"/>
    <property type="project" value="TreeGrafter"/>
</dbReference>
<keyword evidence="4" id="KW-1185">Reference proteome</keyword>
<name>A0A3B4XJV6_SERLL</name>
<dbReference type="Ensembl" id="ENSSLDT00000012716.1">
    <property type="protein sequence ID" value="ENSSLDP00000012268.1"/>
    <property type="gene ID" value="ENSSLDG00000009758.1"/>
</dbReference>
<keyword evidence="2" id="KW-0808">Transferase</keyword>
<evidence type="ECO:0000313" key="4">
    <source>
        <dbReference type="Proteomes" id="UP000261360"/>
    </source>
</evidence>
<keyword evidence="2" id="KW-0418">Kinase</keyword>
<dbReference type="Proteomes" id="UP000261360">
    <property type="component" value="Unplaced"/>
</dbReference>
<dbReference type="GO" id="GO:0004674">
    <property type="term" value="F:protein serine/threonine kinase activity"/>
    <property type="evidence" value="ECO:0007669"/>
    <property type="project" value="UniProtKB-KW"/>
</dbReference>
<dbReference type="PANTHER" id="PTHR22988">
    <property type="entry name" value="MYOTONIC DYSTROPHY S/T KINASE-RELATED"/>
    <property type="match status" value="1"/>
</dbReference>
<dbReference type="AlphaFoldDB" id="A0A3B4XJV6"/>
<evidence type="ECO:0000256" key="2">
    <source>
        <dbReference type="ARBA" id="ARBA00022777"/>
    </source>
</evidence>
<dbReference type="Gene3D" id="3.30.200.20">
    <property type="entry name" value="Phosphorylase Kinase, domain 1"/>
    <property type="match status" value="1"/>
</dbReference>
<dbReference type="STRING" id="1841481.ENSSLDP00000012268"/>
<evidence type="ECO:0000256" key="1">
    <source>
        <dbReference type="ARBA" id="ARBA00022527"/>
    </source>
</evidence>